<comment type="caution">
    <text evidence="3">The sequence shown here is derived from an EMBL/GenBank/DDBJ whole genome shotgun (WGS) entry which is preliminary data.</text>
</comment>
<evidence type="ECO:0000256" key="1">
    <source>
        <dbReference type="PROSITE-ProRule" id="PRU00169"/>
    </source>
</evidence>
<dbReference type="SMART" id="SM00448">
    <property type="entry name" value="REC"/>
    <property type="match status" value="1"/>
</dbReference>
<name>A0ABU7TEC5_9HYPH</name>
<evidence type="ECO:0000313" key="3">
    <source>
        <dbReference type="EMBL" id="MEE7458911.1"/>
    </source>
</evidence>
<evidence type="ECO:0000313" key="4">
    <source>
        <dbReference type="Proteomes" id="UP001349262"/>
    </source>
</evidence>
<dbReference type="Proteomes" id="UP001349262">
    <property type="component" value="Unassembled WGS sequence"/>
</dbReference>
<sequence>MTWNAVPERRLLVIEDDYFWADELRRALEDAGATVLGPVASVETAMALLRSEPELDAAILDLGLRGVQAYGVADWLLARRVPILVITGYEAEALPPAYAALLRLEKPVSTAAVLTAVETLFPIP</sequence>
<organism evidence="3 4">
    <name type="scientific">Methylobacterium radiotolerans</name>
    <dbReference type="NCBI Taxonomy" id="31998"/>
    <lineage>
        <taxon>Bacteria</taxon>
        <taxon>Pseudomonadati</taxon>
        <taxon>Pseudomonadota</taxon>
        <taxon>Alphaproteobacteria</taxon>
        <taxon>Hyphomicrobiales</taxon>
        <taxon>Methylobacteriaceae</taxon>
        <taxon>Methylobacterium</taxon>
    </lineage>
</organism>
<accession>A0ABU7TEC5</accession>
<keyword evidence="4" id="KW-1185">Reference proteome</keyword>
<reference evidence="3 4" key="1">
    <citation type="journal article" date="2012" name="Genet. Mol. Biol.">
        <title>Analysis of 16S rRNA and mxaF genes revealing insights into Methylobacterium niche-specific plant association.</title>
        <authorList>
            <person name="Dourado M.N."/>
            <person name="Andreote F.D."/>
            <person name="Dini-Andreote F."/>
            <person name="Conti R."/>
            <person name="Araujo J.M."/>
            <person name="Araujo W.L."/>
        </authorList>
    </citation>
    <scope>NUCLEOTIDE SEQUENCE [LARGE SCALE GENOMIC DNA]</scope>
    <source>
        <strain evidence="3 4">SR1.6/4</strain>
    </source>
</reference>
<feature type="modified residue" description="4-aspartylphosphate" evidence="1">
    <location>
        <position position="61"/>
    </location>
</feature>
<gene>
    <name evidence="3" type="ORF">MRSR164_19630</name>
</gene>
<dbReference type="InterPro" id="IPR001789">
    <property type="entry name" value="Sig_transdc_resp-reg_receiver"/>
</dbReference>
<dbReference type="InterPro" id="IPR011006">
    <property type="entry name" value="CheY-like_superfamily"/>
</dbReference>
<protein>
    <submittedName>
        <fullName evidence="3">Response regulator</fullName>
    </submittedName>
</protein>
<proteinExistence type="predicted"/>
<dbReference type="Pfam" id="PF00072">
    <property type="entry name" value="Response_reg"/>
    <property type="match status" value="1"/>
</dbReference>
<evidence type="ECO:0000259" key="2">
    <source>
        <dbReference type="PROSITE" id="PS50110"/>
    </source>
</evidence>
<feature type="domain" description="Response regulatory" evidence="2">
    <location>
        <begin position="10"/>
        <end position="121"/>
    </location>
</feature>
<dbReference type="Gene3D" id="3.40.50.2300">
    <property type="match status" value="1"/>
</dbReference>
<dbReference type="PROSITE" id="PS50110">
    <property type="entry name" value="RESPONSE_REGULATORY"/>
    <property type="match status" value="1"/>
</dbReference>
<dbReference type="SUPFAM" id="SSF52172">
    <property type="entry name" value="CheY-like"/>
    <property type="match status" value="1"/>
</dbReference>
<dbReference type="EMBL" id="MLBY01000005">
    <property type="protein sequence ID" value="MEE7458911.1"/>
    <property type="molecule type" value="Genomic_DNA"/>
</dbReference>
<keyword evidence="1" id="KW-0597">Phosphoprotein</keyword>